<proteinExistence type="predicted"/>
<accession>A0A9N9NU22</accession>
<keyword evidence="2" id="KW-1185">Reference proteome</keyword>
<dbReference type="EMBL" id="CAJVPY010019463">
    <property type="protein sequence ID" value="CAG8771644.1"/>
    <property type="molecule type" value="Genomic_DNA"/>
</dbReference>
<dbReference type="Proteomes" id="UP000789405">
    <property type="component" value="Unassembled WGS sequence"/>
</dbReference>
<gene>
    <name evidence="1" type="ORF">DERYTH_LOCUS18752</name>
</gene>
<comment type="caution">
    <text evidence="1">The sequence shown here is derived from an EMBL/GenBank/DDBJ whole genome shotgun (WGS) entry which is preliminary data.</text>
</comment>
<dbReference type="OrthoDB" id="2380314at2759"/>
<dbReference type="InterPro" id="IPR032675">
    <property type="entry name" value="LRR_dom_sf"/>
</dbReference>
<evidence type="ECO:0000313" key="1">
    <source>
        <dbReference type="EMBL" id="CAG8771644.1"/>
    </source>
</evidence>
<reference evidence="1" key="1">
    <citation type="submission" date="2021-06" db="EMBL/GenBank/DDBJ databases">
        <authorList>
            <person name="Kallberg Y."/>
            <person name="Tangrot J."/>
            <person name="Rosling A."/>
        </authorList>
    </citation>
    <scope>NUCLEOTIDE SEQUENCE</scope>
    <source>
        <strain evidence="1">MA453B</strain>
    </source>
</reference>
<feature type="non-terminal residue" evidence="1">
    <location>
        <position position="1"/>
    </location>
</feature>
<name>A0A9N9NU22_9GLOM</name>
<protein>
    <submittedName>
        <fullName evidence="1">8768_t:CDS:1</fullName>
    </submittedName>
</protein>
<dbReference type="Gene3D" id="3.80.10.10">
    <property type="entry name" value="Ribonuclease Inhibitor"/>
    <property type="match status" value="1"/>
</dbReference>
<sequence>NNIIGLDLSECLRLRKLDCSNNIGLTELNISNCSNLANINIIGCLELCKVICYNISYSPVEIIEQAKMSYCLYHECREVAHYNGYCNMHWKDHCKEEGCNSQIYISKEYYSFHRSICKVLGCSLQTFLNSDCDYHKSVREDELRSIRKEALKRRKKEQLDQRNHRTLIFFLGF</sequence>
<dbReference type="AlphaFoldDB" id="A0A9N9NU22"/>
<evidence type="ECO:0000313" key="2">
    <source>
        <dbReference type="Proteomes" id="UP000789405"/>
    </source>
</evidence>
<feature type="non-terminal residue" evidence="1">
    <location>
        <position position="173"/>
    </location>
</feature>
<organism evidence="1 2">
    <name type="scientific">Dentiscutata erythropus</name>
    <dbReference type="NCBI Taxonomy" id="1348616"/>
    <lineage>
        <taxon>Eukaryota</taxon>
        <taxon>Fungi</taxon>
        <taxon>Fungi incertae sedis</taxon>
        <taxon>Mucoromycota</taxon>
        <taxon>Glomeromycotina</taxon>
        <taxon>Glomeromycetes</taxon>
        <taxon>Diversisporales</taxon>
        <taxon>Gigasporaceae</taxon>
        <taxon>Dentiscutata</taxon>
    </lineage>
</organism>